<evidence type="ECO:0000256" key="2">
    <source>
        <dbReference type="ARBA" id="ARBA00006432"/>
    </source>
</evidence>
<comment type="similarity">
    <text evidence="2">Belongs to the ATP-dependent AMP-binding enzyme family.</text>
</comment>
<dbReference type="Gene3D" id="3.30.300.30">
    <property type="match status" value="1"/>
</dbReference>
<dbReference type="Proteomes" id="UP000002358">
    <property type="component" value="Chromosome 2"/>
</dbReference>
<accession>A0A7M7IN79</accession>
<dbReference type="InterPro" id="IPR045851">
    <property type="entry name" value="AMP-bd_C_sf"/>
</dbReference>
<keyword evidence="8" id="KW-1185">Reference proteome</keyword>
<dbReference type="PANTHER" id="PTHR24096">
    <property type="entry name" value="LONG-CHAIN-FATTY-ACID--COA LIGASE"/>
    <property type="match status" value="1"/>
</dbReference>
<dbReference type="EnsemblMetazoa" id="XM_016982619">
    <property type="protein sequence ID" value="XP_016838108"/>
    <property type="gene ID" value="LOC107980716"/>
</dbReference>
<dbReference type="GO" id="GO:0016405">
    <property type="term" value="F:CoA-ligase activity"/>
    <property type="evidence" value="ECO:0007669"/>
    <property type="project" value="TreeGrafter"/>
</dbReference>
<evidence type="ECO:0000313" key="7">
    <source>
        <dbReference type="EnsemblMetazoa" id="XP_016838108"/>
    </source>
</evidence>
<comment type="subcellular location">
    <subcellularLocation>
        <location evidence="1">Peroxisome</location>
    </subcellularLocation>
</comment>
<keyword evidence="3" id="KW-0436">Ligase</keyword>
<feature type="domain" description="AMP-binding enzyme C-terminal" evidence="6">
    <location>
        <begin position="458"/>
        <end position="533"/>
    </location>
</feature>
<evidence type="ECO:0000256" key="3">
    <source>
        <dbReference type="ARBA" id="ARBA00022598"/>
    </source>
</evidence>
<dbReference type="InterPro" id="IPR000873">
    <property type="entry name" value="AMP-dep_synth/lig_dom"/>
</dbReference>
<dbReference type="OrthoDB" id="10253869at2759"/>
<reference evidence="7" key="1">
    <citation type="submission" date="2021-01" db="UniProtKB">
        <authorList>
            <consortium name="EnsemblMetazoa"/>
        </authorList>
    </citation>
    <scope>IDENTIFICATION</scope>
</reference>
<dbReference type="Pfam" id="PF13193">
    <property type="entry name" value="AMP-binding_C"/>
    <property type="match status" value="1"/>
</dbReference>
<name>A0A7M7IN79_NASVI</name>
<evidence type="ECO:0000259" key="6">
    <source>
        <dbReference type="Pfam" id="PF13193"/>
    </source>
</evidence>
<organism evidence="7 8">
    <name type="scientific">Nasonia vitripennis</name>
    <name type="common">Parasitic wasp</name>
    <dbReference type="NCBI Taxonomy" id="7425"/>
    <lineage>
        <taxon>Eukaryota</taxon>
        <taxon>Metazoa</taxon>
        <taxon>Ecdysozoa</taxon>
        <taxon>Arthropoda</taxon>
        <taxon>Hexapoda</taxon>
        <taxon>Insecta</taxon>
        <taxon>Pterygota</taxon>
        <taxon>Neoptera</taxon>
        <taxon>Endopterygota</taxon>
        <taxon>Hymenoptera</taxon>
        <taxon>Apocrita</taxon>
        <taxon>Proctotrupomorpha</taxon>
        <taxon>Chalcidoidea</taxon>
        <taxon>Pteromalidae</taxon>
        <taxon>Pteromalinae</taxon>
        <taxon>Nasonia</taxon>
    </lineage>
</organism>
<feature type="domain" description="AMP-dependent synthetase/ligase" evidence="5">
    <location>
        <begin position="49"/>
        <end position="407"/>
    </location>
</feature>
<dbReference type="InterPro" id="IPR025110">
    <property type="entry name" value="AMP-bd_C"/>
</dbReference>
<proteinExistence type="inferred from homology"/>
<evidence type="ECO:0000256" key="4">
    <source>
        <dbReference type="ARBA" id="ARBA00023140"/>
    </source>
</evidence>
<dbReference type="OMA" id="NPITHTC"/>
<dbReference type="InParanoid" id="A0A7M7IN79"/>
<dbReference type="KEGG" id="nvi:107980716"/>
<evidence type="ECO:0000259" key="5">
    <source>
        <dbReference type="Pfam" id="PF00501"/>
    </source>
</evidence>
<dbReference type="SUPFAM" id="SSF56801">
    <property type="entry name" value="Acetyl-CoA synthetase-like"/>
    <property type="match status" value="1"/>
</dbReference>
<keyword evidence="4" id="KW-0576">Peroxisome</keyword>
<dbReference type="Gene3D" id="3.40.50.12780">
    <property type="entry name" value="N-terminal domain of ligase-like"/>
    <property type="match status" value="1"/>
</dbReference>
<sequence>MVAQEFIDEWFAKQQTRMFSIKDNMVVGNEPTRGPETDSIAKIVLDAFDKDPDFVFQIDAKTGEKLTFAEMKDKSVRCALWLKKQGIGKDDVVVIATPIQNDDYVPFLATVFVNAIYNPWYHELTPAIAKYFFELLNPKVMFVCESAIDMLSGVAREVGSSCKFVVYGRHARFPSLSDLLAQQSQAEIEAFQHVEPVDAKKQVGVIYFSSGTTGVQKGTMLSCDTMVNSRIEYSLIRKGANALWYSNQSWITGSNFILACIRLNCTRILHANFDPEETSKVVEKCKVNWMFVTPSMLAEMVNAKVFSRYDYSSVEVLMTGGSKASKTVLEETHKALPKAIVSNGFGMTELGGLAIRQTRDYKTVESIGHLVEGITMKVVDLSTGKKLGPNQSGELCFKLAHSMLGYWKNPTATKEMIDDEGWVHTGDQGHYDEDGEIFITDRIKQVIIMQNHHISPSQIEEILMQHPEVVDVMVVHVPHPIDVERPFAFVKRVPGAKVTAKELKDLPASYNEYFRLSGGVVFVDEFLFTATGKKNMKAMKEMAKTYAC</sequence>
<protein>
    <submittedName>
        <fullName evidence="7">Uncharacterized protein</fullName>
    </submittedName>
</protein>
<dbReference type="PANTHER" id="PTHR24096:SF149">
    <property type="entry name" value="AMP-BINDING DOMAIN-CONTAINING PROTEIN-RELATED"/>
    <property type="match status" value="1"/>
</dbReference>
<evidence type="ECO:0000256" key="1">
    <source>
        <dbReference type="ARBA" id="ARBA00004275"/>
    </source>
</evidence>
<gene>
    <name evidence="7" type="primary">107980716</name>
</gene>
<dbReference type="InterPro" id="IPR042099">
    <property type="entry name" value="ANL_N_sf"/>
</dbReference>
<dbReference type="SMR" id="A0A7M7IN79"/>
<evidence type="ECO:0000313" key="8">
    <source>
        <dbReference type="Proteomes" id="UP000002358"/>
    </source>
</evidence>
<dbReference type="Pfam" id="PF00501">
    <property type="entry name" value="AMP-binding"/>
    <property type="match status" value="1"/>
</dbReference>
<dbReference type="GO" id="GO:0005777">
    <property type="term" value="C:peroxisome"/>
    <property type="evidence" value="ECO:0007669"/>
    <property type="project" value="UniProtKB-SubCell"/>
</dbReference>
<dbReference type="AlphaFoldDB" id="A0A7M7IN79"/>